<dbReference type="EMBL" id="QNUH01000001">
    <property type="protein sequence ID" value="REC80174.1"/>
    <property type="molecule type" value="Genomic_DNA"/>
</dbReference>
<dbReference type="RefSeq" id="WP_116010121.1">
    <property type="nucleotide sequence ID" value="NZ_QNUH01000001.1"/>
</dbReference>
<accession>A0A3D9DQ80</accession>
<dbReference type="AlphaFoldDB" id="A0A3D9DQ80"/>
<organism evidence="1 2">
    <name type="scientific">Chryseobacterium elymi</name>
    <dbReference type="NCBI Taxonomy" id="395936"/>
    <lineage>
        <taxon>Bacteria</taxon>
        <taxon>Pseudomonadati</taxon>
        <taxon>Bacteroidota</taxon>
        <taxon>Flavobacteriia</taxon>
        <taxon>Flavobacteriales</taxon>
        <taxon>Weeksellaceae</taxon>
        <taxon>Chryseobacterium group</taxon>
        <taxon>Chryseobacterium</taxon>
    </lineage>
</organism>
<gene>
    <name evidence="1" type="ORF">DRF60_00205</name>
</gene>
<dbReference type="PROSITE" id="PS51257">
    <property type="entry name" value="PROKAR_LIPOPROTEIN"/>
    <property type="match status" value="1"/>
</dbReference>
<dbReference type="OrthoDB" id="714297at2"/>
<comment type="caution">
    <text evidence="1">The sequence shown here is derived from an EMBL/GenBank/DDBJ whole genome shotgun (WGS) entry which is preliminary data.</text>
</comment>
<keyword evidence="2" id="KW-1185">Reference proteome</keyword>
<sequence length="87" mass="10200">MERLHSIKVEFLLLPIISFFLGCKNPEHSSINRQQSNKPVEQKFIPKYGKLYFDYDAIDHYHINMEENSIMALDTILNRSKKGSVKT</sequence>
<reference evidence="1 2" key="1">
    <citation type="journal article" date="2010" name="Syst. Appl. Microbiol.">
        <title>Four new species of Chryseobacterium from the rhizosphere of coastal sand dune plants, Chryseobacterium elymi sp. nov., Chryseobacterium hagamense sp. nov., Chryseobacterium lathyri sp. nov. and Chryseobacterium rhizosphaerae sp. nov.</title>
        <authorList>
            <person name="Cho S.H."/>
            <person name="Lee K.S."/>
            <person name="Shin D.S."/>
            <person name="Han J.H."/>
            <person name="Park K.S."/>
            <person name="Lee C.H."/>
            <person name="Park K.H."/>
            <person name="Kim S.B."/>
        </authorList>
    </citation>
    <scope>NUCLEOTIDE SEQUENCE [LARGE SCALE GENOMIC DNA]</scope>
    <source>
        <strain evidence="1 2">KCTC 22547</strain>
    </source>
</reference>
<evidence type="ECO:0000313" key="2">
    <source>
        <dbReference type="Proteomes" id="UP000257030"/>
    </source>
</evidence>
<protein>
    <recommendedName>
        <fullName evidence="3">Lipoprotein</fullName>
    </recommendedName>
</protein>
<name>A0A3D9DQ80_9FLAO</name>
<evidence type="ECO:0000313" key="1">
    <source>
        <dbReference type="EMBL" id="REC80174.1"/>
    </source>
</evidence>
<proteinExistence type="predicted"/>
<evidence type="ECO:0008006" key="3">
    <source>
        <dbReference type="Google" id="ProtNLM"/>
    </source>
</evidence>
<dbReference type="Proteomes" id="UP000257030">
    <property type="component" value="Unassembled WGS sequence"/>
</dbReference>